<name>A0A4Q0XPQ8_9BACT</name>
<gene>
    <name evidence="2" type="ORF">CRV04_07920</name>
</gene>
<accession>A0A4Q0XPQ8</accession>
<protein>
    <recommendedName>
        <fullName evidence="4">TPM domain-containing protein</fullName>
    </recommendedName>
</protein>
<dbReference type="RefSeq" id="WP_128996302.1">
    <property type="nucleotide sequence ID" value="NZ_PDKN01000004.1"/>
</dbReference>
<keyword evidence="1" id="KW-0812">Transmembrane</keyword>
<dbReference type="Proteomes" id="UP000290657">
    <property type="component" value="Unassembled WGS sequence"/>
</dbReference>
<evidence type="ECO:0000313" key="3">
    <source>
        <dbReference type="Proteomes" id="UP000290657"/>
    </source>
</evidence>
<evidence type="ECO:0000313" key="2">
    <source>
        <dbReference type="EMBL" id="RXJ57729.1"/>
    </source>
</evidence>
<proteinExistence type="predicted"/>
<keyword evidence="1" id="KW-1133">Transmembrane helix</keyword>
<dbReference type="AlphaFoldDB" id="A0A4Q0XPQ8"/>
<keyword evidence="3" id="KW-1185">Reference proteome</keyword>
<comment type="caution">
    <text evidence="2">The sequence shown here is derived from an EMBL/GenBank/DDBJ whole genome shotgun (WGS) entry which is preliminary data.</text>
</comment>
<organism evidence="2 3">
    <name type="scientific">Candidatus Marinarcus aquaticus</name>
    <dbReference type="NCBI Taxonomy" id="2044504"/>
    <lineage>
        <taxon>Bacteria</taxon>
        <taxon>Pseudomonadati</taxon>
        <taxon>Campylobacterota</taxon>
        <taxon>Epsilonproteobacteria</taxon>
        <taxon>Campylobacterales</taxon>
        <taxon>Arcobacteraceae</taxon>
        <taxon>Candidatus Marinarcus</taxon>
    </lineage>
</organism>
<reference evidence="2 3" key="1">
    <citation type="submission" date="2017-10" db="EMBL/GenBank/DDBJ databases">
        <title>Genomics of the genus Arcobacter.</title>
        <authorList>
            <person name="Perez-Cataluna A."/>
            <person name="Figueras M.J."/>
        </authorList>
    </citation>
    <scope>NUCLEOTIDE SEQUENCE [LARGE SCALE GENOMIC DNA]</scope>
    <source>
        <strain evidence="2 3">CECT 8987</strain>
    </source>
</reference>
<dbReference type="EMBL" id="PDKN01000004">
    <property type="protein sequence ID" value="RXJ57729.1"/>
    <property type="molecule type" value="Genomic_DNA"/>
</dbReference>
<evidence type="ECO:0000256" key="1">
    <source>
        <dbReference type="SAM" id="Phobius"/>
    </source>
</evidence>
<feature type="transmembrane region" description="Helical" evidence="1">
    <location>
        <begin position="189"/>
        <end position="207"/>
    </location>
</feature>
<evidence type="ECO:0008006" key="4">
    <source>
        <dbReference type="Google" id="ProtNLM"/>
    </source>
</evidence>
<keyword evidence="1" id="KW-0472">Membrane</keyword>
<dbReference type="OrthoDB" id="5348684at2"/>
<sequence>MKQNTNLKVGVFLTLLLFFITNINASTNRYILNDDGLIDQRASEKIYEIGNELEIKTGVNVYVHLQNSYKINEELPMKKKFEIIKTHEQNTIKQLQEPYVLITMELELPHINLTTSDDLKEIIDEDDILDDYIIPVVASKDKNKLLSKVSAALLNGYAQIADVIAESKNIKLESSIGSGGKTASTVWRVFMYFIIVTGLVAYTVAVLRAKKR</sequence>